<protein>
    <recommendedName>
        <fullName evidence="4">DUF3060 domain-containing protein</fullName>
    </recommendedName>
</protein>
<sequence>MKTKITNALVALLVAGASGGIAMAQSTSRGEVKDASVKVSIKNSNLTTISGQGTASMVMRGMQAELGKANIEVGNITACGGSKVANVNVDVKLDQSNLTATGSTRIGNVSAGCN</sequence>
<evidence type="ECO:0000313" key="2">
    <source>
        <dbReference type="EMBL" id="PWF48697.1"/>
    </source>
</evidence>
<keyword evidence="3" id="KW-1185">Reference proteome</keyword>
<evidence type="ECO:0000256" key="1">
    <source>
        <dbReference type="SAM" id="SignalP"/>
    </source>
</evidence>
<evidence type="ECO:0008006" key="4">
    <source>
        <dbReference type="Google" id="ProtNLM"/>
    </source>
</evidence>
<gene>
    <name evidence="2" type="ORF">C7C56_010330</name>
</gene>
<dbReference type="EMBL" id="PXWF02000155">
    <property type="protein sequence ID" value="PWF48697.1"/>
    <property type="molecule type" value="Genomic_DNA"/>
</dbReference>
<reference evidence="2 3" key="1">
    <citation type="submission" date="2018-04" db="EMBL/GenBank/DDBJ databases">
        <title>Massilia violaceinigra sp. nov., a novel purple-pigmented bacterium isolated from Tianshan glacier, Xinjiang, China.</title>
        <authorList>
            <person name="Wang H."/>
        </authorList>
    </citation>
    <scope>NUCLEOTIDE SEQUENCE [LARGE SCALE GENOMIC DNA]</scope>
    <source>
        <strain evidence="2 3">B448-2</strain>
    </source>
</reference>
<dbReference type="RefSeq" id="WP_106757339.1">
    <property type="nucleotide sequence ID" value="NZ_PXWF02000155.1"/>
</dbReference>
<dbReference type="Proteomes" id="UP000241421">
    <property type="component" value="Unassembled WGS sequence"/>
</dbReference>
<name>A0A2U2HMH0_9BURK</name>
<dbReference type="AlphaFoldDB" id="A0A2U2HMH0"/>
<proteinExistence type="predicted"/>
<keyword evidence="1" id="KW-0732">Signal</keyword>
<comment type="caution">
    <text evidence="2">The sequence shown here is derived from an EMBL/GenBank/DDBJ whole genome shotgun (WGS) entry which is preliminary data.</text>
</comment>
<feature type="chain" id="PRO_5015607909" description="DUF3060 domain-containing protein" evidence="1">
    <location>
        <begin position="25"/>
        <end position="114"/>
    </location>
</feature>
<feature type="signal peptide" evidence="1">
    <location>
        <begin position="1"/>
        <end position="24"/>
    </location>
</feature>
<evidence type="ECO:0000313" key="3">
    <source>
        <dbReference type="Proteomes" id="UP000241421"/>
    </source>
</evidence>
<organism evidence="2 3">
    <name type="scientific">Massilia glaciei</name>
    <dbReference type="NCBI Taxonomy" id="1524097"/>
    <lineage>
        <taxon>Bacteria</taxon>
        <taxon>Pseudomonadati</taxon>
        <taxon>Pseudomonadota</taxon>
        <taxon>Betaproteobacteria</taxon>
        <taxon>Burkholderiales</taxon>
        <taxon>Oxalobacteraceae</taxon>
        <taxon>Telluria group</taxon>
        <taxon>Massilia</taxon>
    </lineage>
</organism>
<accession>A0A2U2HMH0</accession>